<dbReference type="GO" id="GO:0005506">
    <property type="term" value="F:iron ion binding"/>
    <property type="evidence" value="ECO:0007669"/>
    <property type="project" value="InterPro"/>
</dbReference>
<dbReference type="Pfam" id="PF00067">
    <property type="entry name" value="p450"/>
    <property type="match status" value="2"/>
</dbReference>
<dbReference type="RefSeq" id="WP_132606791.1">
    <property type="nucleotide sequence ID" value="NZ_SMKO01000360.1"/>
</dbReference>
<dbReference type="PRINTS" id="PR00385">
    <property type="entry name" value="P450"/>
</dbReference>
<dbReference type="EMBL" id="SMKO01000360">
    <property type="protein sequence ID" value="TDC83556.1"/>
    <property type="molecule type" value="Genomic_DNA"/>
</dbReference>
<dbReference type="PANTHER" id="PTHR46696">
    <property type="entry name" value="P450, PUTATIVE (EUROFUNG)-RELATED"/>
    <property type="match status" value="1"/>
</dbReference>
<comment type="similarity">
    <text evidence="1 7">Belongs to the cytochrome P450 family.</text>
</comment>
<evidence type="ECO:0000256" key="6">
    <source>
        <dbReference type="ARBA" id="ARBA00023033"/>
    </source>
</evidence>
<comment type="caution">
    <text evidence="9">The sequence shown here is derived from an EMBL/GenBank/DDBJ whole genome shotgun (WGS) entry which is preliminary data.</text>
</comment>
<dbReference type="PROSITE" id="PS00086">
    <property type="entry name" value="CYTOCHROME_P450"/>
    <property type="match status" value="1"/>
</dbReference>
<evidence type="ECO:0000256" key="8">
    <source>
        <dbReference type="SAM" id="MobiDB-lite"/>
    </source>
</evidence>
<dbReference type="CDD" id="cd11030">
    <property type="entry name" value="CYP105-like"/>
    <property type="match status" value="1"/>
</dbReference>
<dbReference type="PRINTS" id="PR00359">
    <property type="entry name" value="BP450"/>
</dbReference>
<keyword evidence="3 7" id="KW-0479">Metal-binding</keyword>
<evidence type="ECO:0000256" key="5">
    <source>
        <dbReference type="ARBA" id="ARBA00023004"/>
    </source>
</evidence>
<dbReference type="SUPFAM" id="SSF48264">
    <property type="entry name" value="Cytochrome P450"/>
    <property type="match status" value="1"/>
</dbReference>
<keyword evidence="4 7" id="KW-0560">Oxidoreductase</keyword>
<evidence type="ECO:0000256" key="4">
    <source>
        <dbReference type="ARBA" id="ARBA00023002"/>
    </source>
</evidence>
<gene>
    <name evidence="9" type="ORF">E1292_49850</name>
</gene>
<evidence type="ECO:0000256" key="1">
    <source>
        <dbReference type="ARBA" id="ARBA00010617"/>
    </source>
</evidence>
<evidence type="ECO:0000256" key="2">
    <source>
        <dbReference type="ARBA" id="ARBA00022617"/>
    </source>
</evidence>
<dbReference type="Gene3D" id="1.10.630.10">
    <property type="entry name" value="Cytochrome P450"/>
    <property type="match status" value="1"/>
</dbReference>
<feature type="region of interest" description="Disordered" evidence="8">
    <location>
        <begin position="70"/>
        <end position="92"/>
    </location>
</feature>
<dbReference type="InterPro" id="IPR001128">
    <property type="entry name" value="Cyt_P450"/>
</dbReference>
<evidence type="ECO:0000256" key="7">
    <source>
        <dbReference type="RuleBase" id="RU000461"/>
    </source>
</evidence>
<organism evidence="9 10">
    <name type="scientific">Nonomuraea deserti</name>
    <dbReference type="NCBI Taxonomy" id="1848322"/>
    <lineage>
        <taxon>Bacteria</taxon>
        <taxon>Bacillati</taxon>
        <taxon>Actinomycetota</taxon>
        <taxon>Actinomycetes</taxon>
        <taxon>Streptosporangiales</taxon>
        <taxon>Streptosporangiaceae</taxon>
        <taxon>Nonomuraea</taxon>
    </lineage>
</organism>
<dbReference type="Proteomes" id="UP000295258">
    <property type="component" value="Unassembled WGS sequence"/>
</dbReference>
<dbReference type="GO" id="GO:0004497">
    <property type="term" value="F:monooxygenase activity"/>
    <property type="evidence" value="ECO:0007669"/>
    <property type="project" value="UniProtKB-KW"/>
</dbReference>
<protein>
    <submittedName>
        <fullName evidence="9">Cytochrome P450</fullName>
    </submittedName>
</protein>
<keyword evidence="6 7" id="KW-0503">Monooxygenase</keyword>
<sequence length="388" mass="42079">MSLPTRRPAGCPFDPPAELTRLRAEEPVCPLTYPDGHEGWLVTSHALVRQVLSDPRFSRRAELCHSPFRVVGGNAEPQPAPPGGFPGMDPPEHTRYRHLLTRQFTVRRMRRLSSGIEEITAEHLDAMQAQGPPVDLVEAFAVPIPSRVICELLGVSAADRSQFVGAMSLVGRMGVTAEEQIAALQPMIEYVSELIRAKRAKPTDDVLSDLTSSTDLTDDELTTIGTQMVAAGFDTTANMIGLGAYALMSHPDQIPALREPGAVEELLRYLSVIPGTVRAALEDLELGGVTIKAGQSVTVSIPAANHDPQHFPEPGTLDLHTPASGHVAFGHGIHQCLGQQLARVELQVALPALFDRFPTMRPAIPVGEIPLRTDMLVYGVHRLPITWS</sequence>
<keyword evidence="5 7" id="KW-0408">Iron</keyword>
<dbReference type="GO" id="GO:0020037">
    <property type="term" value="F:heme binding"/>
    <property type="evidence" value="ECO:0007669"/>
    <property type="project" value="InterPro"/>
</dbReference>
<dbReference type="FunFam" id="1.10.630.10:FF:000018">
    <property type="entry name" value="Cytochrome P450 monooxygenase"/>
    <property type="match status" value="1"/>
</dbReference>
<evidence type="ECO:0000313" key="10">
    <source>
        <dbReference type="Proteomes" id="UP000295258"/>
    </source>
</evidence>
<evidence type="ECO:0000313" key="9">
    <source>
        <dbReference type="EMBL" id="TDC83556.1"/>
    </source>
</evidence>
<dbReference type="PANTHER" id="PTHR46696:SF1">
    <property type="entry name" value="CYTOCHROME P450 YJIB-RELATED"/>
    <property type="match status" value="1"/>
</dbReference>
<keyword evidence="10" id="KW-1185">Reference proteome</keyword>
<dbReference type="InterPro" id="IPR002397">
    <property type="entry name" value="Cyt_P450_B"/>
</dbReference>
<dbReference type="AlphaFoldDB" id="A0A4R4U2F1"/>
<reference evidence="9 10" key="1">
    <citation type="submission" date="2019-03" db="EMBL/GenBank/DDBJ databases">
        <title>Draft genome sequences of novel Actinobacteria.</title>
        <authorList>
            <person name="Sahin N."/>
            <person name="Ay H."/>
            <person name="Saygin H."/>
        </authorList>
    </citation>
    <scope>NUCLEOTIDE SEQUENCE [LARGE SCALE GENOMIC DNA]</scope>
    <source>
        <strain evidence="9 10">KC310</strain>
    </source>
</reference>
<proteinExistence type="inferred from homology"/>
<name>A0A4R4U2F1_9ACTN</name>
<accession>A0A4R4U2F1</accession>
<keyword evidence="2 7" id="KW-0349">Heme</keyword>
<dbReference type="InterPro" id="IPR036396">
    <property type="entry name" value="Cyt_P450_sf"/>
</dbReference>
<evidence type="ECO:0000256" key="3">
    <source>
        <dbReference type="ARBA" id="ARBA00022723"/>
    </source>
</evidence>
<dbReference type="GO" id="GO:0016705">
    <property type="term" value="F:oxidoreductase activity, acting on paired donors, with incorporation or reduction of molecular oxygen"/>
    <property type="evidence" value="ECO:0007669"/>
    <property type="project" value="InterPro"/>
</dbReference>
<dbReference type="InterPro" id="IPR017972">
    <property type="entry name" value="Cyt_P450_CS"/>
</dbReference>